<reference evidence="1" key="2">
    <citation type="journal article" date="2020" name="Nat. Commun.">
        <title>Large-scale genome sequencing of mycorrhizal fungi provides insights into the early evolution of symbiotic traits.</title>
        <authorList>
            <person name="Miyauchi S."/>
            <person name="Kiss E."/>
            <person name="Kuo A."/>
            <person name="Drula E."/>
            <person name="Kohler A."/>
            <person name="Sanchez-Garcia M."/>
            <person name="Morin E."/>
            <person name="Andreopoulos B."/>
            <person name="Barry K.W."/>
            <person name="Bonito G."/>
            <person name="Buee M."/>
            <person name="Carver A."/>
            <person name="Chen C."/>
            <person name="Cichocki N."/>
            <person name="Clum A."/>
            <person name="Culley D."/>
            <person name="Crous P.W."/>
            <person name="Fauchery L."/>
            <person name="Girlanda M."/>
            <person name="Hayes R.D."/>
            <person name="Keri Z."/>
            <person name="LaButti K."/>
            <person name="Lipzen A."/>
            <person name="Lombard V."/>
            <person name="Magnuson J."/>
            <person name="Maillard F."/>
            <person name="Murat C."/>
            <person name="Nolan M."/>
            <person name="Ohm R.A."/>
            <person name="Pangilinan J."/>
            <person name="Pereira M.F."/>
            <person name="Perotto S."/>
            <person name="Peter M."/>
            <person name="Pfister S."/>
            <person name="Riley R."/>
            <person name="Sitrit Y."/>
            <person name="Stielow J.B."/>
            <person name="Szollosi G."/>
            <person name="Zifcakova L."/>
            <person name="Stursova M."/>
            <person name="Spatafora J.W."/>
            <person name="Tedersoo L."/>
            <person name="Vaario L.M."/>
            <person name="Yamada A."/>
            <person name="Yan M."/>
            <person name="Wang P."/>
            <person name="Xu J."/>
            <person name="Bruns T."/>
            <person name="Baldrian P."/>
            <person name="Vilgalys R."/>
            <person name="Dunand C."/>
            <person name="Henrissat B."/>
            <person name="Grigoriev I.V."/>
            <person name="Hibbett D."/>
            <person name="Nagy L.G."/>
            <person name="Martin F.M."/>
        </authorList>
    </citation>
    <scope>NUCLEOTIDE SEQUENCE</scope>
    <source>
        <strain evidence="1">P2</strain>
    </source>
</reference>
<dbReference type="EMBL" id="MU117974">
    <property type="protein sequence ID" value="KAF9651663.1"/>
    <property type="molecule type" value="Genomic_DNA"/>
</dbReference>
<protein>
    <submittedName>
        <fullName evidence="1">RmlC-like cupin</fullName>
    </submittedName>
</protein>
<proteinExistence type="predicted"/>
<comment type="caution">
    <text evidence="1">The sequence shown here is derived from an EMBL/GenBank/DDBJ whole genome shotgun (WGS) entry which is preliminary data.</text>
</comment>
<evidence type="ECO:0000313" key="2">
    <source>
        <dbReference type="Proteomes" id="UP000886501"/>
    </source>
</evidence>
<dbReference type="Proteomes" id="UP000886501">
    <property type="component" value="Unassembled WGS sequence"/>
</dbReference>
<keyword evidence="2" id="KW-1185">Reference proteome</keyword>
<reference evidence="1" key="1">
    <citation type="submission" date="2019-10" db="EMBL/GenBank/DDBJ databases">
        <authorList>
            <consortium name="DOE Joint Genome Institute"/>
            <person name="Kuo A."/>
            <person name="Miyauchi S."/>
            <person name="Kiss E."/>
            <person name="Drula E."/>
            <person name="Kohler A."/>
            <person name="Sanchez-Garcia M."/>
            <person name="Andreopoulos B."/>
            <person name="Barry K.W."/>
            <person name="Bonito G."/>
            <person name="Buee M."/>
            <person name="Carver A."/>
            <person name="Chen C."/>
            <person name="Cichocki N."/>
            <person name="Clum A."/>
            <person name="Culley D."/>
            <person name="Crous P.W."/>
            <person name="Fauchery L."/>
            <person name="Girlanda M."/>
            <person name="Hayes R."/>
            <person name="Keri Z."/>
            <person name="Labutti K."/>
            <person name="Lipzen A."/>
            <person name="Lombard V."/>
            <person name="Magnuson J."/>
            <person name="Maillard F."/>
            <person name="Morin E."/>
            <person name="Murat C."/>
            <person name="Nolan M."/>
            <person name="Ohm R."/>
            <person name="Pangilinan J."/>
            <person name="Pereira M."/>
            <person name="Perotto S."/>
            <person name="Peter M."/>
            <person name="Riley R."/>
            <person name="Sitrit Y."/>
            <person name="Stielow B."/>
            <person name="Szollosi G."/>
            <person name="Zifcakova L."/>
            <person name="Stursova M."/>
            <person name="Spatafora J.W."/>
            <person name="Tedersoo L."/>
            <person name="Vaario L.-M."/>
            <person name="Yamada A."/>
            <person name="Yan M."/>
            <person name="Wang P."/>
            <person name="Xu J."/>
            <person name="Bruns T."/>
            <person name="Baldrian P."/>
            <person name="Vilgalys R."/>
            <person name="Henrissat B."/>
            <person name="Grigoriev I.V."/>
            <person name="Hibbett D."/>
            <person name="Nagy L.G."/>
            <person name="Martin F.M."/>
        </authorList>
    </citation>
    <scope>NUCLEOTIDE SEQUENCE</scope>
    <source>
        <strain evidence="1">P2</strain>
    </source>
</reference>
<accession>A0ACB6ZQE0</accession>
<name>A0ACB6ZQE0_THEGA</name>
<sequence>MVSRLFFLSAVAFSTVAAQGTAELIAKLLEAPTDIAKINLLPDEAYKFDFVNSPSGKTVGAGGFSTSANVLTMPATIGNDISITAGFLGPCGMNTPHTHPRSPEFNYVTNGSLITGMIPENGGKFVFNEVKTNQATLFPQSAIHFEFNDHCEPVTFIAFFKDSFPGVNQVAQRLFGLPADVVAASLGIDPSEVEKISQLIPDNIAHALEECTKRCGINRTNQPTLQLQKHAPPGPTSNNNTTPTNTNTTTTNPNTSNGGNVKANLDFAGNDQNKGLIIGLIAAVGVMGLGYIVLAILALLRRRKGGRVAHGYVKTGESFAPGGMYDSEKYELPSEHLRTPYDPPSGSH</sequence>
<evidence type="ECO:0000313" key="1">
    <source>
        <dbReference type="EMBL" id="KAF9651663.1"/>
    </source>
</evidence>
<gene>
    <name evidence="1" type="ORF">BDM02DRAFT_677463</name>
</gene>
<organism evidence="1 2">
    <name type="scientific">Thelephora ganbajun</name>
    <name type="common">Ganba fungus</name>
    <dbReference type="NCBI Taxonomy" id="370292"/>
    <lineage>
        <taxon>Eukaryota</taxon>
        <taxon>Fungi</taxon>
        <taxon>Dikarya</taxon>
        <taxon>Basidiomycota</taxon>
        <taxon>Agaricomycotina</taxon>
        <taxon>Agaricomycetes</taxon>
        <taxon>Thelephorales</taxon>
        <taxon>Thelephoraceae</taxon>
        <taxon>Thelephora</taxon>
    </lineage>
</organism>